<evidence type="ECO:0000313" key="7">
    <source>
        <dbReference type="Proteomes" id="UP000468943"/>
    </source>
</evidence>
<gene>
    <name evidence="6" type="ORF">GRI36_01150</name>
</gene>
<comment type="caution">
    <text evidence="6">The sequence shown here is derived from an EMBL/GenBank/DDBJ whole genome shotgun (WGS) entry which is preliminary data.</text>
</comment>
<evidence type="ECO:0000313" key="6">
    <source>
        <dbReference type="EMBL" id="MXO55478.1"/>
    </source>
</evidence>
<feature type="domain" description="HIG1" evidence="5">
    <location>
        <begin position="1"/>
        <end position="79"/>
    </location>
</feature>
<accession>A0A6I4SJ85</accession>
<keyword evidence="1 4" id="KW-0812">Transmembrane</keyword>
<protein>
    <recommendedName>
        <fullName evidence="5">HIG1 domain-containing protein</fullName>
    </recommendedName>
</protein>
<evidence type="ECO:0000259" key="5">
    <source>
        <dbReference type="PROSITE" id="PS51503"/>
    </source>
</evidence>
<proteinExistence type="predicted"/>
<dbReference type="OrthoDB" id="7392120at2"/>
<evidence type="ECO:0000256" key="1">
    <source>
        <dbReference type="ARBA" id="ARBA00022692"/>
    </source>
</evidence>
<evidence type="ECO:0000256" key="3">
    <source>
        <dbReference type="ARBA" id="ARBA00023136"/>
    </source>
</evidence>
<organism evidence="6 7">
    <name type="scientific">Pontixanthobacter gangjinensis</name>
    <dbReference type="NCBI Taxonomy" id="1028742"/>
    <lineage>
        <taxon>Bacteria</taxon>
        <taxon>Pseudomonadati</taxon>
        <taxon>Pseudomonadota</taxon>
        <taxon>Alphaproteobacteria</taxon>
        <taxon>Sphingomonadales</taxon>
        <taxon>Erythrobacteraceae</taxon>
        <taxon>Pontixanthobacter</taxon>
    </lineage>
</organism>
<dbReference type="AlphaFoldDB" id="A0A6I4SJ85"/>
<dbReference type="InterPro" id="IPR007667">
    <property type="entry name" value="Hypoxia_induced_domain"/>
</dbReference>
<reference evidence="6 7" key="1">
    <citation type="submission" date="2019-12" db="EMBL/GenBank/DDBJ databases">
        <title>Genomic-based taxomic classification of the family Erythrobacteraceae.</title>
        <authorList>
            <person name="Xu L."/>
        </authorList>
    </citation>
    <scope>NUCLEOTIDE SEQUENCE [LARGE SCALE GENOMIC DNA]</scope>
    <source>
        <strain evidence="6 7">JCM 17802</strain>
    </source>
</reference>
<dbReference type="PROSITE" id="PS51503">
    <property type="entry name" value="HIG1"/>
    <property type="match status" value="1"/>
</dbReference>
<feature type="transmembrane region" description="Helical" evidence="4">
    <location>
        <begin position="58"/>
        <end position="75"/>
    </location>
</feature>
<keyword evidence="3 4" id="KW-0472">Membrane</keyword>
<keyword evidence="2 4" id="KW-1133">Transmembrane helix</keyword>
<dbReference type="EMBL" id="WTYS01000001">
    <property type="protein sequence ID" value="MXO55478.1"/>
    <property type="molecule type" value="Genomic_DNA"/>
</dbReference>
<dbReference type="RefSeq" id="WP_160596798.1">
    <property type="nucleotide sequence ID" value="NZ_WTYS01000001.1"/>
</dbReference>
<evidence type="ECO:0000256" key="4">
    <source>
        <dbReference type="SAM" id="Phobius"/>
    </source>
</evidence>
<evidence type="ECO:0000256" key="2">
    <source>
        <dbReference type="ARBA" id="ARBA00022989"/>
    </source>
</evidence>
<sequence length="79" mass="8580">MNYILIPALIILCVLVIVSLIRGIVAFMQSTKIDLETGESMDASDMQLKQNKAMFARIKYQALAIVVVAIILAISRGGA</sequence>
<feature type="transmembrane region" description="Helical" evidence="4">
    <location>
        <begin position="6"/>
        <end position="25"/>
    </location>
</feature>
<dbReference type="Proteomes" id="UP000468943">
    <property type="component" value="Unassembled WGS sequence"/>
</dbReference>
<keyword evidence="7" id="KW-1185">Reference proteome</keyword>
<name>A0A6I4SJ85_9SPHN</name>